<name>A0A3S0R285_9GAMM</name>
<accession>A0A3S0R285</accession>
<comment type="caution">
    <text evidence="1">The sequence shown here is derived from an EMBL/GenBank/DDBJ whole genome shotgun (WGS) entry which is preliminary data.</text>
</comment>
<dbReference type="EMBL" id="RYYV01000013">
    <property type="protein sequence ID" value="RUL72965.1"/>
    <property type="molecule type" value="Genomic_DNA"/>
</dbReference>
<gene>
    <name evidence="1" type="ORF">EKH80_16550</name>
</gene>
<dbReference type="Gene3D" id="3.10.129.10">
    <property type="entry name" value="Hotdog Thioesterase"/>
    <property type="match status" value="1"/>
</dbReference>
<dbReference type="PIRSF" id="PIRSF020565">
    <property type="entry name" value="3Ho_Ac_ACP_DH_prd"/>
    <property type="match status" value="1"/>
</dbReference>
<dbReference type="Proteomes" id="UP000274358">
    <property type="component" value="Unassembled WGS sequence"/>
</dbReference>
<protein>
    <submittedName>
        <fullName evidence="1">3-hydroxylacyl-ACP dehydratase</fullName>
    </submittedName>
</protein>
<dbReference type="Pfam" id="PF22817">
    <property type="entry name" value="ApeP-like"/>
    <property type="match status" value="1"/>
</dbReference>
<sequence length="155" mass="17123">MTPWPIAEVMPHADPMILLDGIEQVESERILCTRTIRAGSLFVDDDGGMPSWVGVELMAQAIAAWAGCRARAQQRPVQLGFLLGTRHYSCNVDDFPAGARLRVEASREFHDEQGMGVFLCRIESQGIHAEARLTVFSPPDAAVFFEQKSKETPHG</sequence>
<dbReference type="AlphaFoldDB" id="A0A3S0R285"/>
<dbReference type="InterPro" id="IPR016776">
    <property type="entry name" value="ApeP-like_dehydratase"/>
</dbReference>
<organism evidence="1 2">
    <name type="scientific">Dyella choica</name>
    <dbReference type="NCBI Taxonomy" id="1927959"/>
    <lineage>
        <taxon>Bacteria</taxon>
        <taxon>Pseudomonadati</taxon>
        <taxon>Pseudomonadota</taxon>
        <taxon>Gammaproteobacteria</taxon>
        <taxon>Lysobacterales</taxon>
        <taxon>Rhodanobacteraceae</taxon>
        <taxon>Dyella</taxon>
    </lineage>
</organism>
<keyword evidence="2" id="KW-1185">Reference proteome</keyword>
<reference evidence="1 2" key="1">
    <citation type="submission" date="2018-12" db="EMBL/GenBank/DDBJ databases">
        <title>Dyella dinghuensis sp. nov. DHOA06 and Dyella choica sp. nov. 4M-K27, isolated from forest soil.</title>
        <authorList>
            <person name="Qiu L.-H."/>
            <person name="Gao Z.-H."/>
        </authorList>
    </citation>
    <scope>NUCLEOTIDE SEQUENCE [LARGE SCALE GENOMIC DNA]</scope>
    <source>
        <strain evidence="1 2">4M-K27</strain>
    </source>
</reference>
<dbReference type="RefSeq" id="WP_126685888.1">
    <property type="nucleotide sequence ID" value="NZ_RYYV01000013.1"/>
</dbReference>
<proteinExistence type="predicted"/>
<dbReference type="SUPFAM" id="SSF54637">
    <property type="entry name" value="Thioesterase/thiol ester dehydrase-isomerase"/>
    <property type="match status" value="1"/>
</dbReference>
<evidence type="ECO:0000313" key="2">
    <source>
        <dbReference type="Proteomes" id="UP000274358"/>
    </source>
</evidence>
<dbReference type="OrthoDB" id="9800188at2"/>
<evidence type="ECO:0000313" key="1">
    <source>
        <dbReference type="EMBL" id="RUL72965.1"/>
    </source>
</evidence>
<dbReference type="InterPro" id="IPR029069">
    <property type="entry name" value="HotDog_dom_sf"/>
</dbReference>
<dbReference type="CDD" id="cd01289">
    <property type="entry name" value="FabA_like"/>
    <property type="match status" value="1"/>
</dbReference>